<evidence type="ECO:0000256" key="7">
    <source>
        <dbReference type="ARBA" id="ARBA00022723"/>
    </source>
</evidence>
<protein>
    <recommendedName>
        <fullName evidence="5 11">Nitric oxide synthase oxygenase</fullName>
        <ecNumber evidence="4 11">1.14.14.47</ecNumber>
    </recommendedName>
</protein>
<comment type="catalytic activity">
    <reaction evidence="10">
        <text>3 reduced [flavodoxin] + 2 L-arginine + 4 O2 = 3 oxidized [flavodoxin] + 2 L-citrulline + 2 nitric oxide + 4 H2O + 5 H(+)</text>
        <dbReference type="Rhea" id="RHEA:52324"/>
        <dbReference type="Rhea" id="RHEA-COMP:10622"/>
        <dbReference type="Rhea" id="RHEA-COMP:10623"/>
        <dbReference type="ChEBI" id="CHEBI:15377"/>
        <dbReference type="ChEBI" id="CHEBI:15378"/>
        <dbReference type="ChEBI" id="CHEBI:15379"/>
        <dbReference type="ChEBI" id="CHEBI:16480"/>
        <dbReference type="ChEBI" id="CHEBI:32682"/>
        <dbReference type="ChEBI" id="CHEBI:57618"/>
        <dbReference type="ChEBI" id="CHEBI:57743"/>
        <dbReference type="ChEBI" id="CHEBI:58210"/>
        <dbReference type="EC" id="1.14.14.47"/>
    </reaction>
</comment>
<evidence type="ECO:0000313" key="15">
    <source>
        <dbReference type="Proteomes" id="UP001139150"/>
    </source>
</evidence>
<evidence type="ECO:0000256" key="4">
    <source>
        <dbReference type="ARBA" id="ARBA00012735"/>
    </source>
</evidence>
<dbReference type="GO" id="GO:0046872">
    <property type="term" value="F:metal ion binding"/>
    <property type="evidence" value="ECO:0007669"/>
    <property type="project" value="UniProtKB-KW"/>
</dbReference>
<organism evidence="14 15">
    <name type="scientific">Halalkalibacter alkaliphilus</name>
    <dbReference type="NCBI Taxonomy" id="2917993"/>
    <lineage>
        <taxon>Bacteria</taxon>
        <taxon>Bacillati</taxon>
        <taxon>Bacillota</taxon>
        <taxon>Bacilli</taxon>
        <taxon>Bacillales</taxon>
        <taxon>Bacillaceae</taxon>
        <taxon>Halalkalibacter</taxon>
    </lineage>
</organism>
<dbReference type="InterPro" id="IPR044940">
    <property type="entry name" value="NOS_dom_2"/>
</dbReference>
<dbReference type="InterPro" id="IPR044943">
    <property type="entry name" value="NOS_dom_1"/>
</dbReference>
<dbReference type="AlphaFoldDB" id="A0A9X2CT33"/>
<dbReference type="InterPro" id="IPR004030">
    <property type="entry name" value="NOS_N"/>
</dbReference>
<evidence type="ECO:0000256" key="10">
    <source>
        <dbReference type="ARBA" id="ARBA00048713"/>
    </source>
</evidence>
<dbReference type="InterPro" id="IPR036119">
    <property type="entry name" value="NOS_N_sf"/>
</dbReference>
<dbReference type="InterPro" id="IPR017142">
    <property type="entry name" value="Nitric_oxide_synthase_Oase-su"/>
</dbReference>
<dbReference type="RefSeq" id="WP_250096654.1">
    <property type="nucleotide sequence ID" value="NZ_JAKRYL010000010.1"/>
</dbReference>
<dbReference type="Proteomes" id="UP001139150">
    <property type="component" value="Unassembled WGS sequence"/>
</dbReference>
<comment type="caution">
    <text evidence="14">The sequence shown here is derived from an EMBL/GenBank/DDBJ whole genome shotgun (WGS) entry which is preliminary data.</text>
</comment>
<comment type="function">
    <text evidence="2 11">Catalyzes the production of nitric oxide.</text>
</comment>
<evidence type="ECO:0000256" key="2">
    <source>
        <dbReference type="ARBA" id="ARBA00002642"/>
    </source>
</evidence>
<evidence type="ECO:0000256" key="6">
    <source>
        <dbReference type="ARBA" id="ARBA00022617"/>
    </source>
</evidence>
<dbReference type="Gene3D" id="3.90.1230.10">
    <property type="entry name" value="Nitric Oxide Synthase, Chain A, domain 3"/>
    <property type="match status" value="1"/>
</dbReference>
<dbReference type="EMBL" id="JAKRYL010000010">
    <property type="protein sequence ID" value="MCL7747738.1"/>
    <property type="molecule type" value="Genomic_DNA"/>
</dbReference>
<evidence type="ECO:0000259" key="13">
    <source>
        <dbReference type="PROSITE" id="PS60001"/>
    </source>
</evidence>
<comment type="miscellaneous">
    <text evidence="11">This protein is similar to the oxygenase domain of eukaryotic nitric oxide synthases but lacks the reductase domain which, in eukaryotes, is responsible for transfer of electrons to the ferric heme during nitric oxide synthesis.</text>
</comment>
<evidence type="ECO:0000313" key="14">
    <source>
        <dbReference type="EMBL" id="MCL7747738.1"/>
    </source>
</evidence>
<evidence type="ECO:0000256" key="9">
    <source>
        <dbReference type="ARBA" id="ARBA00023004"/>
    </source>
</evidence>
<keyword evidence="9 11" id="KW-0408">Iron</keyword>
<dbReference type="InterPro" id="IPR050607">
    <property type="entry name" value="NOS"/>
</dbReference>
<sequence length="352" mass="40913">MLQEEAKIFIKKCYQELGKDEREYNERMASIFKEINEFGTYTHTYEELAHGARMAWRNSNRCIGRLFWESMHVLDERKLETAEEIANALFFHLQYGTNQGKVIPTITVFKPGHVRIWNHQLIRYAGYETKDGIMGDPDSVAFTKFCESLGWEGEKTPYDILPLVIQIGKSQPKVFTIPNECILNIKIKHPTIVQFSDLQLQWYAVPFISDMKLEVGGIIYEAAPFNGWYMGTEIGARDLADQNRYNVLPKVAELMGLETTRDSTLWKDRALIELNEAVLYSFKQAGVSIVDHHTAAKQFKQFEDREADKHRKVTGTWSWLIPPVSPAATHIFHKDYHDEVVKPNYFYQDKKY</sequence>
<keyword evidence="8 11" id="KW-0560">Oxidoreductase</keyword>
<name>A0A9X2CT33_9BACI</name>
<dbReference type="SUPFAM" id="SSF56512">
    <property type="entry name" value="Nitric oxide (NO) synthase oxygenase domain"/>
    <property type="match status" value="1"/>
</dbReference>
<comment type="similarity">
    <text evidence="3 11">Belongs to the NOS family. Bacterial NOS oxygenase subfamily.</text>
</comment>
<dbReference type="Pfam" id="PF02898">
    <property type="entry name" value="NO_synthase"/>
    <property type="match status" value="1"/>
</dbReference>
<keyword evidence="7 11" id="KW-0479">Metal-binding</keyword>
<evidence type="ECO:0000256" key="5">
    <source>
        <dbReference type="ARBA" id="ARBA00018859"/>
    </source>
</evidence>
<dbReference type="GO" id="GO:0006809">
    <property type="term" value="P:nitric oxide biosynthetic process"/>
    <property type="evidence" value="ECO:0007669"/>
    <property type="project" value="InterPro"/>
</dbReference>
<dbReference type="Gene3D" id="3.90.340.10">
    <property type="entry name" value="Nitric Oxide Synthase, Chain A, domain 1"/>
    <property type="match status" value="1"/>
</dbReference>
<keyword evidence="15" id="KW-1185">Reference proteome</keyword>
<accession>A0A9X2CT33</accession>
<evidence type="ECO:0000256" key="12">
    <source>
        <dbReference type="PIRSR" id="PIRSR037219-1"/>
    </source>
</evidence>
<comment type="subunit">
    <text evidence="11">Homodimer.</text>
</comment>
<keyword evidence="6 11" id="KW-0349">Heme</keyword>
<dbReference type="PROSITE" id="PS60001">
    <property type="entry name" value="NOS"/>
    <property type="match status" value="1"/>
</dbReference>
<dbReference type="Gene3D" id="3.90.440.10">
    <property type="entry name" value="Nitric Oxide Synthase,Heme Domain,Chain A domain 2"/>
    <property type="match status" value="1"/>
</dbReference>
<feature type="binding site" description="axial binding residue" evidence="12">
    <location>
        <position position="62"/>
    </location>
    <ligand>
        <name>heme</name>
        <dbReference type="ChEBI" id="CHEBI:30413"/>
    </ligand>
    <ligandPart>
        <name>Fe</name>
        <dbReference type="ChEBI" id="CHEBI:18248"/>
    </ligandPart>
</feature>
<comment type="cofactor">
    <cofactor evidence="1 11 12">
        <name>heme</name>
        <dbReference type="ChEBI" id="CHEBI:30413"/>
    </cofactor>
</comment>
<evidence type="ECO:0000256" key="1">
    <source>
        <dbReference type="ARBA" id="ARBA00001971"/>
    </source>
</evidence>
<dbReference type="PANTHER" id="PTHR43410:SF1">
    <property type="entry name" value="NITRIC OXIDE SYNTHASE"/>
    <property type="match status" value="1"/>
</dbReference>
<reference evidence="14" key="1">
    <citation type="submission" date="2022-02" db="EMBL/GenBank/DDBJ databases">
        <title>Halalkalibacter sp. nov. isolated from Lonar Lake, India.</title>
        <authorList>
            <person name="Joshi A."/>
            <person name="Thite S."/>
            <person name="Lodha T."/>
        </authorList>
    </citation>
    <scope>NUCLEOTIDE SEQUENCE</scope>
    <source>
        <strain evidence="14">MEB205</strain>
    </source>
</reference>
<dbReference type="EC" id="1.14.14.47" evidence="4 11"/>
<evidence type="ECO:0000256" key="8">
    <source>
        <dbReference type="ARBA" id="ARBA00023002"/>
    </source>
</evidence>
<evidence type="ECO:0000256" key="3">
    <source>
        <dbReference type="ARBA" id="ARBA00005411"/>
    </source>
</evidence>
<dbReference type="InterPro" id="IPR044944">
    <property type="entry name" value="NOS_dom_3"/>
</dbReference>
<dbReference type="GO" id="GO:0020037">
    <property type="term" value="F:heme binding"/>
    <property type="evidence" value="ECO:0007669"/>
    <property type="project" value="InterPro"/>
</dbReference>
<dbReference type="CDD" id="cd00794">
    <property type="entry name" value="NOS_oxygenase_prok"/>
    <property type="match status" value="1"/>
</dbReference>
<proteinExistence type="inferred from homology"/>
<gene>
    <name evidence="14" type="ORF">MF646_11470</name>
</gene>
<dbReference type="GO" id="GO:0004517">
    <property type="term" value="F:nitric-oxide synthase activity"/>
    <property type="evidence" value="ECO:0007669"/>
    <property type="project" value="InterPro"/>
</dbReference>
<feature type="domain" description="Nitric oxide synthase (NOS)" evidence="13">
    <location>
        <begin position="61"/>
        <end position="68"/>
    </location>
</feature>
<dbReference type="PIRSF" id="PIRSF037219">
    <property type="entry name" value="NOS_oxygenase"/>
    <property type="match status" value="1"/>
</dbReference>
<dbReference type="PANTHER" id="PTHR43410">
    <property type="entry name" value="NITRIC OXIDE SYNTHASE OXYGENASE"/>
    <property type="match status" value="1"/>
</dbReference>
<evidence type="ECO:0000256" key="11">
    <source>
        <dbReference type="PIRNR" id="PIRNR037219"/>
    </source>
</evidence>